<sequence>MAIHKKAVSVAIGAAALASAAVLAPTQAMAQGYPTRPVTMIVPFAAGGPTDVVARSLAEAMRKSLGQTVVVENVGGAGGTIGTARVAKAPNDGYTVLLMHIGFSTAPALYRKLSYDQAHDFQPVGLTVDVPMTLIARENFPAANIKEFLTYVKANAGKLSMANAGIGSASHLCGLMFMSTIGSEFQTIPYKGTAPAMNDLLGKQVDFMCDQTTNTTGQIKAGKVKAYAVTSKTRVPSLPDLPTLDESGLKDFSVGIWHGLWAPKGTSPEIVAKLQASLQAGLDDPAFKQRMTELGAIVLNDKATPAALDTLVKSETAKWGAVIKKAGVYAD</sequence>
<dbReference type="AlphaFoldDB" id="A0A4Q7NBP6"/>
<protein>
    <submittedName>
        <fullName evidence="3">Tripartite-type tricarboxylate transporter receptor subunit TctC</fullName>
    </submittedName>
</protein>
<dbReference type="Proteomes" id="UP000292445">
    <property type="component" value="Unassembled WGS sequence"/>
</dbReference>
<dbReference type="InterPro" id="IPR005064">
    <property type="entry name" value="BUG"/>
</dbReference>
<reference evidence="3 4" key="1">
    <citation type="submission" date="2019-02" db="EMBL/GenBank/DDBJ databases">
        <title>Genomic Encyclopedia of Type Strains, Phase IV (KMG-IV): sequencing the most valuable type-strain genomes for metagenomic binning, comparative biology and taxonomic classification.</title>
        <authorList>
            <person name="Goeker M."/>
        </authorList>
    </citation>
    <scope>NUCLEOTIDE SEQUENCE [LARGE SCALE GENOMIC DNA]</scope>
    <source>
        <strain evidence="3 4">K24</strain>
    </source>
</reference>
<dbReference type="OrthoDB" id="8678477at2"/>
<proteinExistence type="inferred from homology"/>
<dbReference type="Gene3D" id="3.40.190.150">
    <property type="entry name" value="Bordetella uptake gene, domain 1"/>
    <property type="match status" value="1"/>
</dbReference>
<dbReference type="CDD" id="cd13576">
    <property type="entry name" value="PBP2_BugD_Asp"/>
    <property type="match status" value="1"/>
</dbReference>
<dbReference type="Gene3D" id="3.40.190.10">
    <property type="entry name" value="Periplasmic binding protein-like II"/>
    <property type="match status" value="1"/>
</dbReference>
<dbReference type="PANTHER" id="PTHR42928">
    <property type="entry name" value="TRICARBOXYLATE-BINDING PROTEIN"/>
    <property type="match status" value="1"/>
</dbReference>
<comment type="caution">
    <text evidence="3">The sequence shown here is derived from an EMBL/GenBank/DDBJ whole genome shotgun (WGS) entry which is preliminary data.</text>
</comment>
<gene>
    <name evidence="3" type="ORF">EV675_2846</name>
</gene>
<keyword evidence="4" id="KW-1185">Reference proteome</keyword>
<evidence type="ECO:0000256" key="1">
    <source>
        <dbReference type="ARBA" id="ARBA00006987"/>
    </source>
</evidence>
<keyword evidence="3" id="KW-0675">Receptor</keyword>
<feature type="signal peptide" evidence="2">
    <location>
        <begin position="1"/>
        <end position="30"/>
    </location>
</feature>
<evidence type="ECO:0000256" key="2">
    <source>
        <dbReference type="SAM" id="SignalP"/>
    </source>
</evidence>
<dbReference type="PANTHER" id="PTHR42928:SF5">
    <property type="entry name" value="BLR1237 PROTEIN"/>
    <property type="match status" value="1"/>
</dbReference>
<dbReference type="SUPFAM" id="SSF53850">
    <property type="entry name" value="Periplasmic binding protein-like II"/>
    <property type="match status" value="1"/>
</dbReference>
<dbReference type="PIRSF" id="PIRSF017082">
    <property type="entry name" value="YflP"/>
    <property type="match status" value="1"/>
</dbReference>
<name>A0A4Q7NBP6_9BURK</name>
<comment type="similarity">
    <text evidence="1">Belongs to the UPF0065 (bug) family.</text>
</comment>
<dbReference type="RefSeq" id="WP_130358031.1">
    <property type="nucleotide sequence ID" value="NZ_SGXC01000002.1"/>
</dbReference>
<dbReference type="InterPro" id="IPR042100">
    <property type="entry name" value="Bug_dom1"/>
</dbReference>
<evidence type="ECO:0000313" key="4">
    <source>
        <dbReference type="Proteomes" id="UP000292445"/>
    </source>
</evidence>
<accession>A0A4Q7NBP6</accession>
<evidence type="ECO:0000313" key="3">
    <source>
        <dbReference type="EMBL" id="RZS80250.1"/>
    </source>
</evidence>
<organism evidence="3 4">
    <name type="scientific">Pigmentiphaga kullae</name>
    <dbReference type="NCBI Taxonomy" id="151784"/>
    <lineage>
        <taxon>Bacteria</taxon>
        <taxon>Pseudomonadati</taxon>
        <taxon>Pseudomonadota</taxon>
        <taxon>Betaproteobacteria</taxon>
        <taxon>Burkholderiales</taxon>
        <taxon>Alcaligenaceae</taxon>
        <taxon>Pigmentiphaga</taxon>
    </lineage>
</organism>
<feature type="chain" id="PRO_5020485736" evidence="2">
    <location>
        <begin position="31"/>
        <end position="331"/>
    </location>
</feature>
<dbReference type="EMBL" id="SGXC01000002">
    <property type="protein sequence ID" value="RZS80250.1"/>
    <property type="molecule type" value="Genomic_DNA"/>
</dbReference>
<dbReference type="Pfam" id="PF03401">
    <property type="entry name" value="TctC"/>
    <property type="match status" value="1"/>
</dbReference>
<keyword evidence="2" id="KW-0732">Signal</keyword>